<dbReference type="AlphaFoldDB" id="A0A3G2UTH7"/>
<feature type="domain" description="DUF6950" evidence="1">
    <location>
        <begin position="6"/>
        <end position="136"/>
    </location>
</feature>
<evidence type="ECO:0000259" key="1">
    <source>
        <dbReference type="Pfam" id="PF22262"/>
    </source>
</evidence>
<protein>
    <recommendedName>
        <fullName evidence="1">DUF6950 domain-containing protein</fullName>
    </recommendedName>
</protein>
<name>A0A3G2UTH7_SPHYA</name>
<proteinExistence type="predicted"/>
<accession>A0A3G2UTH7</accession>
<dbReference type="Proteomes" id="UP000280708">
    <property type="component" value="Chromosome"/>
</dbReference>
<dbReference type="Pfam" id="PF22262">
    <property type="entry name" value="DUF6950"/>
    <property type="match status" value="1"/>
</dbReference>
<gene>
    <name evidence="2" type="ORF">EBF16_16310</name>
</gene>
<sequence length="137" mass="14911">MDLAKRRNATLQTVNRFAGQPLVIGTHDCGKMVISHLRAMGHRPRIGEGGTWKSATGLMRFLRRHGGSGAACLDAWLPGRRITPAMRIIGDIVEIPGEPPFGCFGICINNGRVLCWLEDLDGAAIVQPVQLLAAWRS</sequence>
<reference evidence="2 3" key="1">
    <citation type="submission" date="2018-10" db="EMBL/GenBank/DDBJ databases">
        <title>Characterization and genome analysis of a novel bacterium Sphingobium yanoikuyae SJTF8 capable of degrading PAHs.</title>
        <authorList>
            <person name="Yin C."/>
            <person name="Xiong W."/>
            <person name="Liang R."/>
        </authorList>
    </citation>
    <scope>NUCLEOTIDE SEQUENCE [LARGE SCALE GENOMIC DNA]</scope>
    <source>
        <strain evidence="2 3">SJTF8</strain>
    </source>
</reference>
<dbReference type="RefSeq" id="WP_122129820.1">
    <property type="nucleotide sequence ID" value="NZ_CP033230.1"/>
</dbReference>
<dbReference type="EMBL" id="CP033230">
    <property type="protein sequence ID" value="AYO78313.1"/>
    <property type="molecule type" value="Genomic_DNA"/>
</dbReference>
<dbReference type="InterPro" id="IPR053802">
    <property type="entry name" value="DUF6950"/>
</dbReference>
<evidence type="ECO:0000313" key="2">
    <source>
        <dbReference type="EMBL" id="AYO78313.1"/>
    </source>
</evidence>
<evidence type="ECO:0000313" key="3">
    <source>
        <dbReference type="Proteomes" id="UP000280708"/>
    </source>
</evidence>
<organism evidence="2 3">
    <name type="scientific">Sphingobium yanoikuyae</name>
    <name type="common">Sphingomonas yanoikuyae</name>
    <dbReference type="NCBI Taxonomy" id="13690"/>
    <lineage>
        <taxon>Bacteria</taxon>
        <taxon>Pseudomonadati</taxon>
        <taxon>Pseudomonadota</taxon>
        <taxon>Alphaproteobacteria</taxon>
        <taxon>Sphingomonadales</taxon>
        <taxon>Sphingomonadaceae</taxon>
        <taxon>Sphingobium</taxon>
    </lineage>
</organism>